<dbReference type="SUPFAM" id="SSF63562">
    <property type="entry name" value="RPB6/omega subunit-like"/>
    <property type="match status" value="1"/>
</dbReference>
<evidence type="ECO:0000313" key="13">
    <source>
        <dbReference type="EMBL" id="QGT16877.1"/>
    </source>
</evidence>
<evidence type="ECO:0000256" key="4">
    <source>
        <dbReference type="ARBA" id="ARBA00022478"/>
    </source>
</evidence>
<accession>A0A6I6CGY4</accession>
<evidence type="ECO:0000256" key="5">
    <source>
        <dbReference type="ARBA" id="ARBA00022679"/>
    </source>
</evidence>
<evidence type="ECO:0000256" key="12">
    <source>
        <dbReference type="SAM" id="MobiDB-lite"/>
    </source>
</evidence>
<organism evidence="13 14">
    <name type="scientific">Wolbachia pipientis</name>
    <dbReference type="NCBI Taxonomy" id="955"/>
    <lineage>
        <taxon>Bacteria</taxon>
        <taxon>Pseudomonadati</taxon>
        <taxon>Pseudomonadota</taxon>
        <taxon>Alphaproteobacteria</taxon>
        <taxon>Rickettsiales</taxon>
        <taxon>Anaplasmataceae</taxon>
        <taxon>Wolbachieae</taxon>
        <taxon>Wolbachia</taxon>
    </lineage>
</organism>
<evidence type="ECO:0000256" key="2">
    <source>
        <dbReference type="ARBA" id="ARBA00012418"/>
    </source>
</evidence>
<evidence type="ECO:0000256" key="8">
    <source>
        <dbReference type="ARBA" id="ARBA00029924"/>
    </source>
</evidence>
<keyword evidence="4 11" id="KW-0240">DNA-directed RNA polymerase</keyword>
<gene>
    <name evidence="11" type="primary">rpoZ</name>
    <name evidence="13" type="ORF">E0495_07010</name>
</gene>
<dbReference type="GeneID" id="70036767"/>
<dbReference type="EC" id="2.7.7.6" evidence="2 11"/>
<dbReference type="GO" id="GO:0003899">
    <property type="term" value="F:DNA-directed RNA polymerase activity"/>
    <property type="evidence" value="ECO:0007669"/>
    <property type="project" value="UniProtKB-UniRule"/>
</dbReference>
<evidence type="ECO:0000256" key="7">
    <source>
        <dbReference type="ARBA" id="ARBA00023163"/>
    </source>
</evidence>
<comment type="function">
    <text evidence="11">Promotes RNA polymerase assembly. Latches the N- and C-terminal regions of the beta' subunit thereby facilitating its interaction with the beta and alpha subunits.</text>
</comment>
<sequence length="135" mass="15037">MAESIVEKCIERVSNRFKLVLLASQRTHDLNTGASNPIQAAKFKGHKNTIVSLHEIAGKQVDTHELFSLLVGRCKEYMKGNMNNVYSSNTSKLANLLNFSDNTDLDASQESQDYEVDGEIDDEINDQDGDEEVSV</sequence>
<dbReference type="InterPro" id="IPR036161">
    <property type="entry name" value="RPB6/omega-like_sf"/>
</dbReference>
<dbReference type="Gene3D" id="3.90.940.10">
    <property type="match status" value="1"/>
</dbReference>
<dbReference type="PANTHER" id="PTHR34476">
    <property type="entry name" value="DNA-DIRECTED RNA POLYMERASE SUBUNIT OMEGA"/>
    <property type="match status" value="1"/>
</dbReference>
<evidence type="ECO:0000256" key="6">
    <source>
        <dbReference type="ARBA" id="ARBA00022695"/>
    </source>
</evidence>
<dbReference type="InterPro" id="IPR006110">
    <property type="entry name" value="Pol_omega/Rpo6/RPB6"/>
</dbReference>
<comment type="similarity">
    <text evidence="1 11">Belongs to the RNA polymerase subunit omega family.</text>
</comment>
<evidence type="ECO:0000256" key="10">
    <source>
        <dbReference type="ARBA" id="ARBA00048552"/>
    </source>
</evidence>
<reference evidence="13 14" key="1">
    <citation type="submission" date="2019-03" db="EMBL/GenBank/DDBJ databases">
        <title>Wolbachia endosymbiont of Haematobia irritans wIrr.</title>
        <authorList>
            <person name="Parry R.H."/>
            <person name="Asgari S."/>
        </authorList>
    </citation>
    <scope>NUCLEOTIDE SEQUENCE [LARGE SCALE GENOMIC DNA]</scope>
    <source>
        <strain evidence="14">wIrr</strain>
    </source>
</reference>
<dbReference type="SMART" id="SM01409">
    <property type="entry name" value="RNA_pol_Rpb6"/>
    <property type="match status" value="1"/>
</dbReference>
<evidence type="ECO:0000256" key="11">
    <source>
        <dbReference type="HAMAP-Rule" id="MF_00366"/>
    </source>
</evidence>
<dbReference type="GO" id="GO:0003677">
    <property type="term" value="F:DNA binding"/>
    <property type="evidence" value="ECO:0007669"/>
    <property type="project" value="UniProtKB-UniRule"/>
</dbReference>
<evidence type="ECO:0000256" key="9">
    <source>
        <dbReference type="ARBA" id="ARBA00030998"/>
    </source>
</evidence>
<name>A0A6I6CGY4_WOLPI</name>
<keyword evidence="7 11" id="KW-0804">Transcription</keyword>
<dbReference type="GO" id="GO:0006351">
    <property type="term" value="P:DNA-templated transcription"/>
    <property type="evidence" value="ECO:0007669"/>
    <property type="project" value="UniProtKB-UniRule"/>
</dbReference>
<protein>
    <recommendedName>
        <fullName evidence="3 11">DNA-directed RNA polymerase subunit omega</fullName>
        <shortName evidence="11">RNAP omega subunit</shortName>
        <ecNumber evidence="2 11">2.7.7.6</ecNumber>
    </recommendedName>
    <alternativeName>
        <fullName evidence="9 11">RNA polymerase omega subunit</fullName>
    </alternativeName>
    <alternativeName>
        <fullName evidence="8 11">Transcriptase subunit omega</fullName>
    </alternativeName>
</protein>
<dbReference type="RefSeq" id="WP_007548528.1">
    <property type="nucleotide sequence ID" value="NZ_AP028948.1"/>
</dbReference>
<dbReference type="GO" id="GO:0000428">
    <property type="term" value="C:DNA-directed RNA polymerase complex"/>
    <property type="evidence" value="ECO:0007669"/>
    <property type="project" value="UniProtKB-KW"/>
</dbReference>
<evidence type="ECO:0000313" key="14">
    <source>
        <dbReference type="Proteomes" id="UP000422744"/>
    </source>
</evidence>
<keyword evidence="5 11" id="KW-0808">Transferase</keyword>
<dbReference type="NCBIfam" id="TIGR00690">
    <property type="entry name" value="rpoZ"/>
    <property type="match status" value="1"/>
</dbReference>
<dbReference type="InterPro" id="IPR003716">
    <property type="entry name" value="DNA-dir_RNA_pol_omega"/>
</dbReference>
<dbReference type="EMBL" id="CP037426">
    <property type="protein sequence ID" value="QGT16877.1"/>
    <property type="molecule type" value="Genomic_DNA"/>
</dbReference>
<comment type="subunit">
    <text evidence="11">The RNAP catalytic core consists of 2 alpha, 1 beta, 1 beta' and 1 omega subunit. When a sigma factor is associated with the core the holoenzyme is formed, which can initiate transcription.</text>
</comment>
<dbReference type="PANTHER" id="PTHR34476:SF1">
    <property type="entry name" value="DNA-DIRECTED RNA POLYMERASE SUBUNIT OMEGA"/>
    <property type="match status" value="1"/>
</dbReference>
<dbReference type="Pfam" id="PF01192">
    <property type="entry name" value="RNA_pol_Rpb6"/>
    <property type="match status" value="1"/>
</dbReference>
<keyword evidence="6 11" id="KW-0548">Nucleotidyltransferase</keyword>
<evidence type="ECO:0000256" key="3">
    <source>
        <dbReference type="ARBA" id="ARBA00013725"/>
    </source>
</evidence>
<feature type="compositionally biased region" description="Acidic residues" evidence="12">
    <location>
        <begin position="112"/>
        <end position="135"/>
    </location>
</feature>
<feature type="region of interest" description="Disordered" evidence="12">
    <location>
        <begin position="107"/>
        <end position="135"/>
    </location>
</feature>
<evidence type="ECO:0000256" key="1">
    <source>
        <dbReference type="ARBA" id="ARBA00006711"/>
    </source>
</evidence>
<dbReference type="SMR" id="A0A6I6CGY4"/>
<dbReference type="AlphaFoldDB" id="A0A6I6CGY4"/>
<proteinExistence type="inferred from homology"/>
<comment type="catalytic activity">
    <reaction evidence="10 11">
        <text>RNA(n) + a ribonucleoside 5'-triphosphate = RNA(n+1) + diphosphate</text>
        <dbReference type="Rhea" id="RHEA:21248"/>
        <dbReference type="Rhea" id="RHEA-COMP:14527"/>
        <dbReference type="Rhea" id="RHEA-COMP:17342"/>
        <dbReference type="ChEBI" id="CHEBI:33019"/>
        <dbReference type="ChEBI" id="CHEBI:61557"/>
        <dbReference type="ChEBI" id="CHEBI:140395"/>
        <dbReference type="EC" id="2.7.7.6"/>
    </reaction>
</comment>
<dbReference type="HAMAP" id="MF_00366">
    <property type="entry name" value="RNApol_bact_RpoZ"/>
    <property type="match status" value="1"/>
</dbReference>
<dbReference type="Proteomes" id="UP000422744">
    <property type="component" value="Chromosome"/>
</dbReference>